<evidence type="ECO:0000313" key="2">
    <source>
        <dbReference type="EMBL" id="WGK68733.1"/>
    </source>
</evidence>
<gene>
    <name evidence="2" type="ORF">P0082_09615</name>
</gene>
<feature type="signal peptide" evidence="1">
    <location>
        <begin position="1"/>
        <end position="19"/>
    </location>
</feature>
<keyword evidence="1" id="KW-0732">Signal</keyword>
<dbReference type="RefSeq" id="WP_326926919.1">
    <property type="nucleotide sequence ID" value="NZ_CP123443.1"/>
</dbReference>
<name>A0ABY8MFP7_9SPIO</name>
<sequence length="251" mass="26961">MKAKILLFTLLLIAPRAFAQRVPIDLNIQLGVNTTLSSLTDYAENMKKLSEGAISLDAAYKRGSGSFTDLAAAGADLNKVIQGYNGAASAFTEALANTRFGFGLQFGFKPLNTKVITLALGASSGLRMGLLENVVFADQGTMIMFDVPIHAYVALEFLDFLRFDGLLGVVLSASSQDLQDFTAKPLEGAAKGAQLLDSAFNAPKFDMLLRTSLSMFYLELNGSINLEKPTEFSLFRVGVGVNLKVASLLQK</sequence>
<protein>
    <recommendedName>
        <fullName evidence="4">Outer membrane protein beta-barrel domain-containing protein</fullName>
    </recommendedName>
</protein>
<evidence type="ECO:0000313" key="3">
    <source>
        <dbReference type="Proteomes" id="UP001228690"/>
    </source>
</evidence>
<reference evidence="2 3" key="1">
    <citation type="submission" date="2023-04" db="EMBL/GenBank/DDBJ databases">
        <title>Spirochaete genome identified in red abalone sample constitutes a novel genus.</title>
        <authorList>
            <person name="Sharma S.P."/>
            <person name="Purcell C.M."/>
            <person name="Hyde J.R."/>
            <person name="Severin A.J."/>
        </authorList>
    </citation>
    <scope>NUCLEOTIDE SEQUENCE [LARGE SCALE GENOMIC DNA]</scope>
    <source>
        <strain evidence="2 3">SP-2023</strain>
    </source>
</reference>
<evidence type="ECO:0000256" key="1">
    <source>
        <dbReference type="SAM" id="SignalP"/>
    </source>
</evidence>
<organism evidence="2 3">
    <name type="scientific">Candidatus Haliotispira prima</name>
    <dbReference type="NCBI Taxonomy" id="3034016"/>
    <lineage>
        <taxon>Bacteria</taxon>
        <taxon>Pseudomonadati</taxon>
        <taxon>Spirochaetota</taxon>
        <taxon>Spirochaetia</taxon>
        <taxon>Spirochaetales</taxon>
        <taxon>Spirochaetaceae</taxon>
        <taxon>Candidatus Haliotispira</taxon>
    </lineage>
</organism>
<proteinExistence type="predicted"/>
<keyword evidence="3" id="KW-1185">Reference proteome</keyword>
<dbReference type="EMBL" id="CP123443">
    <property type="protein sequence ID" value="WGK68733.1"/>
    <property type="molecule type" value="Genomic_DNA"/>
</dbReference>
<dbReference type="Proteomes" id="UP001228690">
    <property type="component" value="Chromosome"/>
</dbReference>
<evidence type="ECO:0008006" key="4">
    <source>
        <dbReference type="Google" id="ProtNLM"/>
    </source>
</evidence>
<accession>A0ABY8MFP7</accession>
<feature type="chain" id="PRO_5045623201" description="Outer membrane protein beta-barrel domain-containing protein" evidence="1">
    <location>
        <begin position="20"/>
        <end position="251"/>
    </location>
</feature>